<organism evidence="1 2">
    <name type="scientific">Kluyvera genomosp. 2</name>
    <dbReference type="NCBI Taxonomy" id="2774054"/>
    <lineage>
        <taxon>Bacteria</taxon>
        <taxon>Pseudomonadati</taxon>
        <taxon>Pseudomonadota</taxon>
        <taxon>Gammaproteobacteria</taxon>
        <taxon>Enterobacterales</taxon>
        <taxon>Enterobacteriaceae</taxon>
        <taxon>Kluyvera</taxon>
    </lineage>
</organism>
<comment type="caution">
    <text evidence="1">The sequence shown here is derived from an EMBL/GenBank/DDBJ whole genome shotgun (WGS) entry which is preliminary data.</text>
</comment>
<protein>
    <submittedName>
        <fullName evidence="1">Uncharacterized protein</fullName>
    </submittedName>
</protein>
<evidence type="ECO:0000313" key="2">
    <source>
        <dbReference type="Proteomes" id="UP000240892"/>
    </source>
</evidence>
<gene>
    <name evidence="1" type="ORF">C8256_10575</name>
</gene>
<keyword evidence="2" id="KW-1185">Reference proteome</keyword>
<reference evidence="1 2" key="1">
    <citation type="submission" date="2018-03" db="EMBL/GenBank/DDBJ databases">
        <title>First report of an OXA-48+CTX-M-M-producing Kluyvera ascorbata clone recovered from patients admitted in a University Hospital in Madrid, Spain.</title>
        <authorList>
            <person name="Hernandez-Garcia M."/>
            <person name="Leon-Sampedro R."/>
            <person name="Perez-Viso B."/>
            <person name="Morosini M.I."/>
            <person name="Lopez-Fresnena N."/>
            <person name="Coque T.M."/>
            <person name="Bonten M."/>
            <person name="Malhotra-Kumar S."/>
            <person name="Ruiz-Garbajosa P."/>
            <person name="Canton R."/>
        </authorList>
    </citation>
    <scope>NUCLEOTIDE SEQUENCE [LARGE SCALE GENOMIC DNA]</scope>
    <source>
        <strain evidence="1 2">KA2</strain>
    </source>
</reference>
<dbReference type="Proteomes" id="UP000240892">
    <property type="component" value="Unassembled WGS sequence"/>
</dbReference>
<proteinExistence type="predicted"/>
<dbReference type="EMBL" id="PYHO01000006">
    <property type="protein sequence ID" value="PSR47007.1"/>
    <property type="molecule type" value="Genomic_DNA"/>
</dbReference>
<accession>A0A2T2Y3C1</accession>
<sequence length="59" mass="6534">MQGKIKKCYASAKYHSGFVIHCEIYRSFTLHHGADCLNLVHILLGKMAAAIKEIGDTAE</sequence>
<dbReference type="AlphaFoldDB" id="A0A2T2Y3C1"/>
<name>A0A2T2Y3C1_9ENTR</name>
<evidence type="ECO:0000313" key="1">
    <source>
        <dbReference type="EMBL" id="PSR47007.1"/>
    </source>
</evidence>